<feature type="compositionally biased region" description="Polar residues" evidence="1">
    <location>
        <begin position="870"/>
        <end position="886"/>
    </location>
</feature>
<evidence type="ECO:0000256" key="1">
    <source>
        <dbReference type="SAM" id="MobiDB-lite"/>
    </source>
</evidence>
<dbReference type="InterPro" id="IPR008936">
    <property type="entry name" value="Rho_GTPase_activation_prot"/>
</dbReference>
<dbReference type="SMART" id="SM00324">
    <property type="entry name" value="RhoGAP"/>
    <property type="match status" value="1"/>
</dbReference>
<feature type="compositionally biased region" description="Pro residues" evidence="1">
    <location>
        <begin position="278"/>
        <end position="289"/>
    </location>
</feature>
<feature type="compositionally biased region" description="Polar residues" evidence="1">
    <location>
        <begin position="221"/>
        <end position="230"/>
    </location>
</feature>
<dbReference type="GO" id="GO:0031267">
    <property type="term" value="F:small GTPase binding"/>
    <property type="evidence" value="ECO:0007669"/>
    <property type="project" value="InterPro"/>
</dbReference>
<evidence type="ECO:0000259" key="2">
    <source>
        <dbReference type="PROSITE" id="PS50238"/>
    </source>
</evidence>
<dbReference type="SUPFAM" id="SSF48350">
    <property type="entry name" value="GTPase activation domain, GAP"/>
    <property type="match status" value="1"/>
</dbReference>
<accession>A0AAD3TQY9</accession>
<feature type="compositionally biased region" description="Basic and acidic residues" evidence="1">
    <location>
        <begin position="1"/>
        <end position="10"/>
    </location>
</feature>
<feature type="region of interest" description="Disordered" evidence="1">
    <location>
        <begin position="861"/>
        <end position="893"/>
    </location>
</feature>
<protein>
    <recommendedName>
        <fullName evidence="2">Rho-GAP domain-containing protein</fullName>
    </recommendedName>
</protein>
<dbReference type="EMBL" id="BTCM01000002">
    <property type="protein sequence ID" value="GMK55318.1"/>
    <property type="molecule type" value="Genomic_DNA"/>
</dbReference>
<dbReference type="Gene3D" id="1.10.555.10">
    <property type="entry name" value="Rho GTPase activation protein"/>
    <property type="match status" value="1"/>
</dbReference>
<dbReference type="PANTHER" id="PTHR12783:SF5">
    <property type="entry name" value="RALA-BINDING PROTEIN 1"/>
    <property type="match status" value="1"/>
</dbReference>
<evidence type="ECO:0000313" key="3">
    <source>
        <dbReference type="EMBL" id="GMK55318.1"/>
    </source>
</evidence>
<dbReference type="GO" id="GO:0005096">
    <property type="term" value="F:GTPase activator activity"/>
    <property type="evidence" value="ECO:0007669"/>
    <property type="project" value="InterPro"/>
</dbReference>
<gene>
    <name evidence="3" type="ORF">CspeluHIS016_0203740</name>
</gene>
<feature type="compositionally biased region" description="Low complexity" evidence="1">
    <location>
        <begin position="29"/>
        <end position="38"/>
    </location>
</feature>
<dbReference type="CDD" id="cd00159">
    <property type="entry name" value="RhoGAP"/>
    <property type="match status" value="1"/>
</dbReference>
<comment type="caution">
    <text evidence="3">The sequence shown here is derived from an EMBL/GenBank/DDBJ whole genome shotgun (WGS) entry which is preliminary data.</text>
</comment>
<sequence>MTDFKVDRPTSRPLSEISENDELRRRSARVSSYSSSISLKGGVGGGDRISRPASEVLDDSKRVSLSLPVHTITLNLADYTGTSSPVPKAAPAPAATTVAHATTPSAPSTSTAAASLISSRRKSMLLQPKPQLAQVIPNLVERVQTPNVDSDHEAMQDVQEEVVIDLSEEQDGVSPLFMATRAALRPVVMPASDLASLDSGSASIYTASPSSTATPSLDLPRSSTDASSSRPAIKSKPGWLRRASMTPALRAKARSPAPSLADLPPEPTSPHFSTTTPPALPPRKFPPGPMDFGPPAAGSSLQAASLPSRENHLPSHHSQSLRDVGRRWRTGGSVSRSASNSSIASITSTATTTASHQRFPSTATRVLGHAGKAVSSTWNRARGVGSSMSISGITTLSPVRGMEPEPVSPGLLTRKLSHETSIIPQEGLVFSDSVVRRKPRLGFRGRVFGRDLGQAGRAWGVFDASESREGEDEYHRRRRQCLPAVAIRCVEYLATIGRLEEGIFRISGRSSHLGRLRKEFDAGADLDLSLVDPSDLDPHAIAGTFKSYLRELPDPMVPFHIEQRIEAYIRNKTEDLDELAKLVGQLPSANWFLLADVIMLIDLIPKSIEVNRMSHQALMLSLGPTLRISGEHVQYFVRHRERLFADPPAVSPREMIDFGDEEIPPLSPIYNEVTFHNNAPVPPPLPKRPAPKVSKRPSFGNLLASARSSAMRKSQSDHVLLITHHHTGPAATAAPRLALPEDMQSLRSLPSAHSAQNLQHLQSHDTLQGRRVFIETDPDETEELRSSLGGHELPAKASDHVNDHHYAPGTVAERARIYSAATGSSPTPGSPASGPTPIADRFRRSSSAVDNLRGSSLSLSSLSSLSSSLGHNSGHSTNGVDFQTAPNPMVTIRRSPPVLFSSTVTTMTNEARAVAAAADPQTLPASKGVKRKDDNGAERTREGDRDSAKRLSAGPGMLGVVGDEPML</sequence>
<reference evidence="3" key="2">
    <citation type="submission" date="2023-06" db="EMBL/GenBank/DDBJ databases">
        <authorList>
            <person name="Kobayashi Y."/>
            <person name="Kayamori A."/>
            <person name="Aoki K."/>
            <person name="Shiwa Y."/>
            <person name="Fujita N."/>
            <person name="Sugita T."/>
            <person name="Iwasaki W."/>
            <person name="Tanaka N."/>
            <person name="Takashima M."/>
        </authorList>
    </citation>
    <scope>NUCLEOTIDE SEQUENCE</scope>
    <source>
        <strain evidence="3">HIS016</strain>
    </source>
</reference>
<organism evidence="3 4">
    <name type="scientific">Cutaneotrichosporon spelunceum</name>
    <dbReference type="NCBI Taxonomy" id="1672016"/>
    <lineage>
        <taxon>Eukaryota</taxon>
        <taxon>Fungi</taxon>
        <taxon>Dikarya</taxon>
        <taxon>Basidiomycota</taxon>
        <taxon>Agaricomycotina</taxon>
        <taxon>Tremellomycetes</taxon>
        <taxon>Trichosporonales</taxon>
        <taxon>Trichosporonaceae</taxon>
        <taxon>Cutaneotrichosporon</taxon>
    </lineage>
</organism>
<proteinExistence type="predicted"/>
<feature type="compositionally biased region" description="Low complexity" evidence="1">
    <location>
        <begin position="821"/>
        <end position="837"/>
    </location>
</feature>
<dbReference type="InterPro" id="IPR039767">
    <property type="entry name" value="RALBP1"/>
</dbReference>
<feature type="region of interest" description="Disordered" evidence="1">
    <location>
        <begin position="915"/>
        <end position="967"/>
    </location>
</feature>
<evidence type="ECO:0000313" key="4">
    <source>
        <dbReference type="Proteomes" id="UP001222932"/>
    </source>
</evidence>
<feature type="domain" description="Rho-GAP" evidence="2">
    <location>
        <begin position="469"/>
        <end position="651"/>
    </location>
</feature>
<dbReference type="Proteomes" id="UP001222932">
    <property type="component" value="Unassembled WGS sequence"/>
</dbReference>
<name>A0AAD3TQY9_9TREE</name>
<dbReference type="GO" id="GO:0007264">
    <property type="term" value="P:small GTPase-mediated signal transduction"/>
    <property type="evidence" value="ECO:0007669"/>
    <property type="project" value="InterPro"/>
</dbReference>
<keyword evidence="4" id="KW-1185">Reference proteome</keyword>
<dbReference type="AlphaFoldDB" id="A0AAD3TQY9"/>
<feature type="region of interest" description="Disordered" evidence="1">
    <location>
        <begin position="1"/>
        <end position="59"/>
    </location>
</feature>
<dbReference type="Pfam" id="PF00620">
    <property type="entry name" value="RhoGAP"/>
    <property type="match status" value="1"/>
</dbReference>
<feature type="region of interest" description="Disordered" evidence="1">
    <location>
        <begin position="821"/>
        <end position="840"/>
    </location>
</feature>
<feature type="region of interest" description="Disordered" evidence="1">
    <location>
        <begin position="206"/>
        <end position="360"/>
    </location>
</feature>
<dbReference type="PANTHER" id="PTHR12783">
    <property type="entry name" value="RALA BINDING PROTEIN 1 RALBP1"/>
    <property type="match status" value="1"/>
</dbReference>
<feature type="compositionally biased region" description="Low complexity" evidence="1">
    <location>
        <begin position="333"/>
        <end position="355"/>
    </location>
</feature>
<dbReference type="InterPro" id="IPR000198">
    <property type="entry name" value="RhoGAP_dom"/>
</dbReference>
<reference evidence="3" key="1">
    <citation type="journal article" date="2023" name="BMC Genomics">
        <title>Chromosome-level genome assemblies of Cutaneotrichosporon spp. (Trichosporonales, Basidiomycota) reveal imbalanced evolution between nucleotide sequences and chromosome synteny.</title>
        <authorList>
            <person name="Kobayashi Y."/>
            <person name="Kayamori A."/>
            <person name="Aoki K."/>
            <person name="Shiwa Y."/>
            <person name="Matsutani M."/>
            <person name="Fujita N."/>
            <person name="Sugita T."/>
            <person name="Iwasaki W."/>
            <person name="Tanaka N."/>
            <person name="Takashima M."/>
        </authorList>
    </citation>
    <scope>NUCLEOTIDE SEQUENCE</scope>
    <source>
        <strain evidence="3">HIS016</strain>
    </source>
</reference>
<dbReference type="PROSITE" id="PS50238">
    <property type="entry name" value="RHOGAP"/>
    <property type="match status" value="1"/>
</dbReference>
<feature type="compositionally biased region" description="Low complexity" evidence="1">
    <location>
        <begin position="206"/>
        <end position="216"/>
    </location>
</feature>
<feature type="compositionally biased region" description="Basic and acidic residues" evidence="1">
    <location>
        <begin position="931"/>
        <end position="949"/>
    </location>
</feature>
<feature type="region of interest" description="Disordered" evidence="1">
    <location>
        <begin position="83"/>
        <end position="113"/>
    </location>
</feature>